<organism evidence="2 3">
    <name type="scientific">Nepenthes gracilis</name>
    <name type="common">Slender pitcher plant</name>
    <dbReference type="NCBI Taxonomy" id="150966"/>
    <lineage>
        <taxon>Eukaryota</taxon>
        <taxon>Viridiplantae</taxon>
        <taxon>Streptophyta</taxon>
        <taxon>Embryophyta</taxon>
        <taxon>Tracheophyta</taxon>
        <taxon>Spermatophyta</taxon>
        <taxon>Magnoliopsida</taxon>
        <taxon>eudicotyledons</taxon>
        <taxon>Gunneridae</taxon>
        <taxon>Pentapetalae</taxon>
        <taxon>Caryophyllales</taxon>
        <taxon>Nepenthaceae</taxon>
        <taxon>Nepenthes</taxon>
    </lineage>
</organism>
<feature type="region of interest" description="Disordered" evidence="1">
    <location>
        <begin position="33"/>
        <end position="57"/>
    </location>
</feature>
<dbReference type="Proteomes" id="UP001279734">
    <property type="component" value="Unassembled WGS sequence"/>
</dbReference>
<keyword evidence="3" id="KW-1185">Reference proteome</keyword>
<proteinExistence type="predicted"/>
<dbReference type="AlphaFoldDB" id="A0AAD3SQQ1"/>
<sequence>MAYPTVVKPSRSDEVVDSDQQLRIANQIRAHFDSMCPKRSTKPNRSESDSALPPPGTLYVDGIIPELEKLKSLQSESQVVFSTENGAVQDDFTETEYYKELESVEKQHHTTGTGFIKVEDEGAETGPDYDFPRVIHNEGERKTLLSAFRSNPATNDWIPSAVVNQVACPSSKPIRSG</sequence>
<name>A0AAD3SQQ1_NEPGR</name>
<gene>
    <name evidence="2" type="ORF">Nepgr_016657</name>
</gene>
<protein>
    <submittedName>
        <fullName evidence="2">Uncharacterized protein</fullName>
    </submittedName>
</protein>
<evidence type="ECO:0000313" key="3">
    <source>
        <dbReference type="Proteomes" id="UP001279734"/>
    </source>
</evidence>
<dbReference type="EMBL" id="BSYO01000014">
    <property type="protein sequence ID" value="GMH14816.1"/>
    <property type="molecule type" value="Genomic_DNA"/>
</dbReference>
<accession>A0AAD3SQQ1</accession>
<comment type="caution">
    <text evidence="2">The sequence shown here is derived from an EMBL/GenBank/DDBJ whole genome shotgun (WGS) entry which is preliminary data.</text>
</comment>
<evidence type="ECO:0000313" key="2">
    <source>
        <dbReference type="EMBL" id="GMH14816.1"/>
    </source>
</evidence>
<dbReference type="PANTHER" id="PTHR34686">
    <property type="entry name" value="MATERNAL EFFECT EMBRYO ARREST PROTEIN"/>
    <property type="match status" value="1"/>
</dbReference>
<evidence type="ECO:0000256" key="1">
    <source>
        <dbReference type="SAM" id="MobiDB-lite"/>
    </source>
</evidence>
<dbReference type="PANTHER" id="PTHR34686:SF1">
    <property type="entry name" value="MATERNAL EFFECT EMBRYO ARREST 59"/>
    <property type="match status" value="1"/>
</dbReference>
<reference evidence="2" key="1">
    <citation type="submission" date="2023-05" db="EMBL/GenBank/DDBJ databases">
        <title>Nepenthes gracilis genome sequencing.</title>
        <authorList>
            <person name="Fukushima K."/>
        </authorList>
    </citation>
    <scope>NUCLEOTIDE SEQUENCE</scope>
    <source>
        <strain evidence="2">SING2019-196</strain>
    </source>
</reference>